<name>A0A077WD57_9FUNG</name>
<dbReference type="OrthoDB" id="1470350at2759"/>
<reference evidence="7" key="1">
    <citation type="journal article" date="2014" name="Genome Announc.">
        <title>De novo whole-genome sequence and genome annotation of Lichtheimia ramosa.</title>
        <authorList>
            <person name="Linde J."/>
            <person name="Schwartze V."/>
            <person name="Binder U."/>
            <person name="Lass-Florl C."/>
            <person name="Voigt K."/>
            <person name="Horn F."/>
        </authorList>
    </citation>
    <scope>NUCLEOTIDE SEQUENCE</scope>
    <source>
        <strain evidence="7">JMRC FSU:6197</strain>
    </source>
</reference>
<evidence type="ECO:0000256" key="5">
    <source>
        <dbReference type="PIRSR" id="PIRSR602401-1"/>
    </source>
</evidence>
<dbReference type="PANTHER" id="PTHR24296">
    <property type="entry name" value="CYTOCHROME P450"/>
    <property type="match status" value="1"/>
</dbReference>
<dbReference type="InterPro" id="IPR017972">
    <property type="entry name" value="Cyt_P450_CS"/>
</dbReference>
<evidence type="ECO:0000256" key="6">
    <source>
        <dbReference type="RuleBase" id="RU000461"/>
    </source>
</evidence>
<keyword evidence="4 5" id="KW-0408">Iron</keyword>
<evidence type="ECO:0000256" key="3">
    <source>
        <dbReference type="ARBA" id="ARBA00023002"/>
    </source>
</evidence>
<dbReference type="GO" id="GO:0004497">
    <property type="term" value="F:monooxygenase activity"/>
    <property type="evidence" value="ECO:0007669"/>
    <property type="project" value="UniProtKB-KW"/>
</dbReference>
<evidence type="ECO:0008006" key="8">
    <source>
        <dbReference type="Google" id="ProtNLM"/>
    </source>
</evidence>
<comment type="cofactor">
    <cofactor evidence="5">
        <name>heme</name>
        <dbReference type="ChEBI" id="CHEBI:30413"/>
    </cofactor>
</comment>
<sequence length="521" mass="59970">MSLSSINENLSTTGTVGLAGAGVLGLLMAKYPDRAIFDEYREGIPHRKGVPLLGLLPIVLSNRFRLHDFQLDNFESLDSMTVYVERLSELRRVLVSSVEFLLFTQRMLNMCSKANNFENYAKGPNLQSAMSDLLGHGIFNANGEQWRIQRKAASFIFSVKNFRDHFTDVFVQEMRYVTEHILASAAADHRVVDFHDLMYKFTLDSFVLLGFGVKLHGLQQEKQIGFAQSFDIIQHNSSWRIAFPFWRSYETLQSIFKPWHKGPTHHLKVVDDFAYKVIKERRQQMAEGHTFQDLLSRFMNTKYENGELLDDRALRDVIINFIIAGRDTTAQALSWTFYNLMLHPRVEKKLVDEIFEHVNADLEDDSPALYEAIKEMPYAHAVLYEVLRLFPSVPGNQKYALNDDVLPDGTHVQAGDYITWHPYAMGRSTKIWGADAKSFRPERWFNEDGQLKRESQGQWPAFHAGPRVCLGQQLATLESLVAIVMLLRRYKFTLAHDQDVTYIPSVTLPMKDGMKVFVEKR</sequence>
<dbReference type="PRINTS" id="PR00385">
    <property type="entry name" value="P450"/>
</dbReference>
<dbReference type="GO" id="GO:0016705">
    <property type="term" value="F:oxidoreductase activity, acting on paired donors, with incorporation or reduction of molecular oxygen"/>
    <property type="evidence" value="ECO:0007669"/>
    <property type="project" value="InterPro"/>
</dbReference>
<evidence type="ECO:0000313" key="7">
    <source>
        <dbReference type="EMBL" id="CDS04988.1"/>
    </source>
</evidence>
<accession>A0A077WD57</accession>
<gene>
    <name evidence="7" type="ORF">LRAMOSA07518</name>
</gene>
<comment type="similarity">
    <text evidence="1 6">Belongs to the cytochrome P450 family.</text>
</comment>
<feature type="binding site" description="axial binding residue" evidence="5">
    <location>
        <position position="469"/>
    </location>
    <ligand>
        <name>heme</name>
        <dbReference type="ChEBI" id="CHEBI:30413"/>
    </ligand>
    <ligandPart>
        <name>Fe</name>
        <dbReference type="ChEBI" id="CHEBI:18248"/>
    </ligandPart>
</feature>
<dbReference type="InterPro" id="IPR036396">
    <property type="entry name" value="Cyt_P450_sf"/>
</dbReference>
<dbReference type="GO" id="GO:0005506">
    <property type="term" value="F:iron ion binding"/>
    <property type="evidence" value="ECO:0007669"/>
    <property type="project" value="InterPro"/>
</dbReference>
<keyword evidence="3 6" id="KW-0560">Oxidoreductase</keyword>
<dbReference type="GO" id="GO:0006629">
    <property type="term" value="P:lipid metabolic process"/>
    <property type="evidence" value="ECO:0007669"/>
    <property type="project" value="UniProtKB-ARBA"/>
</dbReference>
<dbReference type="InterPro" id="IPR001128">
    <property type="entry name" value="Cyt_P450"/>
</dbReference>
<protein>
    <recommendedName>
        <fullName evidence="8">Cytochrome P450</fullName>
    </recommendedName>
</protein>
<dbReference type="SUPFAM" id="SSF48264">
    <property type="entry name" value="Cytochrome P450"/>
    <property type="match status" value="1"/>
</dbReference>
<evidence type="ECO:0000256" key="1">
    <source>
        <dbReference type="ARBA" id="ARBA00010617"/>
    </source>
</evidence>
<keyword evidence="5 6" id="KW-0349">Heme</keyword>
<dbReference type="GO" id="GO:0020037">
    <property type="term" value="F:heme binding"/>
    <property type="evidence" value="ECO:0007669"/>
    <property type="project" value="InterPro"/>
</dbReference>
<dbReference type="Pfam" id="PF00067">
    <property type="entry name" value="p450"/>
    <property type="match status" value="1"/>
</dbReference>
<dbReference type="AlphaFoldDB" id="A0A077WD57"/>
<dbReference type="InterPro" id="IPR002401">
    <property type="entry name" value="Cyt_P450_E_grp-I"/>
</dbReference>
<dbReference type="EMBL" id="LK023315">
    <property type="protein sequence ID" value="CDS04988.1"/>
    <property type="molecule type" value="Genomic_DNA"/>
</dbReference>
<keyword evidence="6" id="KW-0503">Monooxygenase</keyword>
<evidence type="ECO:0000256" key="2">
    <source>
        <dbReference type="ARBA" id="ARBA00022723"/>
    </source>
</evidence>
<evidence type="ECO:0000256" key="4">
    <source>
        <dbReference type="ARBA" id="ARBA00023004"/>
    </source>
</evidence>
<proteinExistence type="inferred from homology"/>
<dbReference type="PRINTS" id="PR00463">
    <property type="entry name" value="EP450I"/>
</dbReference>
<dbReference type="Gene3D" id="1.10.630.10">
    <property type="entry name" value="Cytochrome P450"/>
    <property type="match status" value="1"/>
</dbReference>
<organism evidence="7">
    <name type="scientific">Lichtheimia ramosa</name>
    <dbReference type="NCBI Taxonomy" id="688394"/>
    <lineage>
        <taxon>Eukaryota</taxon>
        <taxon>Fungi</taxon>
        <taxon>Fungi incertae sedis</taxon>
        <taxon>Mucoromycota</taxon>
        <taxon>Mucoromycotina</taxon>
        <taxon>Mucoromycetes</taxon>
        <taxon>Mucorales</taxon>
        <taxon>Lichtheimiaceae</taxon>
        <taxon>Lichtheimia</taxon>
    </lineage>
</organism>
<dbReference type="PROSITE" id="PS00086">
    <property type="entry name" value="CYTOCHROME_P450"/>
    <property type="match status" value="1"/>
</dbReference>
<keyword evidence="2 5" id="KW-0479">Metal-binding</keyword>